<dbReference type="CDD" id="cd07064">
    <property type="entry name" value="AlkD_like_1"/>
    <property type="match status" value="1"/>
</dbReference>
<organism evidence="1 2">
    <name type="scientific">Couchioplanes caeruleus</name>
    <dbReference type="NCBI Taxonomy" id="56438"/>
    <lineage>
        <taxon>Bacteria</taxon>
        <taxon>Bacillati</taxon>
        <taxon>Actinomycetota</taxon>
        <taxon>Actinomycetes</taxon>
        <taxon>Micromonosporales</taxon>
        <taxon>Micromonosporaceae</taxon>
        <taxon>Couchioplanes</taxon>
    </lineage>
</organism>
<reference evidence="1 2" key="1">
    <citation type="submission" date="2018-11" db="EMBL/GenBank/DDBJ databases">
        <title>Sequencing the genomes of 1000 actinobacteria strains.</title>
        <authorList>
            <person name="Klenk H.-P."/>
        </authorList>
    </citation>
    <scope>NUCLEOTIDE SEQUENCE [LARGE SCALE GENOMIC DNA]</scope>
    <source>
        <strain evidence="1 2">DSM 43634</strain>
    </source>
</reference>
<dbReference type="PANTHER" id="PTHR34070">
    <property type="entry name" value="ARMADILLO-TYPE FOLD"/>
    <property type="match status" value="1"/>
</dbReference>
<dbReference type="PANTHER" id="PTHR34070:SF1">
    <property type="entry name" value="DNA ALKYLATION REPAIR PROTEIN"/>
    <property type="match status" value="1"/>
</dbReference>
<accession>A0A3N1GFS3</accession>
<evidence type="ECO:0000313" key="1">
    <source>
        <dbReference type="EMBL" id="ROP29084.1"/>
    </source>
</evidence>
<dbReference type="InterPro" id="IPR016024">
    <property type="entry name" value="ARM-type_fold"/>
</dbReference>
<dbReference type="Gene3D" id="1.20.1660.10">
    <property type="entry name" value="Hypothetical protein (EF3068)"/>
    <property type="match status" value="1"/>
</dbReference>
<dbReference type="Gene3D" id="1.25.40.290">
    <property type="entry name" value="ARM repeat domains"/>
    <property type="match status" value="1"/>
</dbReference>
<dbReference type="InterPro" id="IPR014825">
    <property type="entry name" value="DNA_alkylation"/>
</dbReference>
<name>A0A3N1GFS3_9ACTN</name>
<dbReference type="SUPFAM" id="SSF48371">
    <property type="entry name" value="ARM repeat"/>
    <property type="match status" value="1"/>
</dbReference>
<dbReference type="Pfam" id="PF08713">
    <property type="entry name" value="DNA_alkylation"/>
    <property type="match status" value="1"/>
</dbReference>
<sequence length="231" mass="26065">MIQLMTRPLADEVLERLARSYEAARDPDRAVQAAAYMRDQFAFLGIASPARRALDRAVVAGLPRPTGKDLGAVAAACWEQEGREYQYFACDWLRKHAAVPGPDFLPTARALITTKSWWDTVDTLAAHFVGGLVARHPDLTTEMDAWVEDDDMWVIRTAILHQLQYGRKTNADRLFGYCTRQAGHPDFFIRKAIGWALRQYARTDAEAVRTYLCDHGHLLSPLSIREAAKHL</sequence>
<dbReference type="Proteomes" id="UP000271683">
    <property type="component" value="Unassembled WGS sequence"/>
</dbReference>
<proteinExistence type="predicted"/>
<dbReference type="EMBL" id="RJKL01000001">
    <property type="protein sequence ID" value="ROP29084.1"/>
    <property type="molecule type" value="Genomic_DNA"/>
</dbReference>
<comment type="caution">
    <text evidence="1">The sequence shown here is derived from an EMBL/GenBank/DDBJ whole genome shotgun (WGS) entry which is preliminary data.</text>
</comment>
<evidence type="ECO:0000313" key="2">
    <source>
        <dbReference type="Proteomes" id="UP000271683"/>
    </source>
</evidence>
<gene>
    <name evidence="1" type="ORF">EDD30_1868</name>
</gene>
<protein>
    <submittedName>
        <fullName evidence="1">3-methyladenine DNA glycosylase AlkD</fullName>
    </submittedName>
</protein>
<dbReference type="AlphaFoldDB" id="A0A3N1GFS3"/>